<organism evidence="2 3">
    <name type="scientific">Pseudomonas vranovensis</name>
    <dbReference type="NCBI Taxonomy" id="321661"/>
    <lineage>
        <taxon>Bacteria</taxon>
        <taxon>Pseudomonadati</taxon>
        <taxon>Pseudomonadota</taxon>
        <taxon>Gammaproteobacteria</taxon>
        <taxon>Pseudomonadales</taxon>
        <taxon>Pseudomonadaceae</taxon>
        <taxon>Pseudomonas</taxon>
    </lineage>
</organism>
<dbReference type="Proteomes" id="UP000285286">
    <property type="component" value="Unassembled WGS sequence"/>
</dbReference>
<gene>
    <name evidence="2" type="ORF">BHU25_10000</name>
</gene>
<name>A0A423DS18_9PSED</name>
<sequence>MNQQPEIRNLPFKEGAFEIDRYLFAEGASNYGCWANGLTVGGDVSYLGSSWNVQTRPIFAYLEYLRPLVNKLSVEQTFKVTTQQGMSKSYATSVSKTYGAGIKLGAIRLGAEITESSVYGEAFSESSTDECSLSVPAHATNYVYQVNMVYAHKMLGGGKFKQAADNNLVDLVVDEFQRVTREDLIFLTSFATQKVVMLPSDASINPYSWEQIKKSVLFEGYQHYNEEQGEIGFWGF</sequence>
<feature type="domain" description="Monalysin Pore-forming" evidence="1">
    <location>
        <begin position="36"/>
        <end position="171"/>
    </location>
</feature>
<dbReference type="RefSeq" id="WP_123565672.1">
    <property type="nucleotide sequence ID" value="NZ_MOAM01000016.1"/>
</dbReference>
<keyword evidence="3" id="KW-1185">Reference proteome</keyword>
<evidence type="ECO:0000313" key="2">
    <source>
        <dbReference type="EMBL" id="ROL74538.1"/>
    </source>
</evidence>
<evidence type="ECO:0000259" key="1">
    <source>
        <dbReference type="Pfam" id="PF18063"/>
    </source>
</evidence>
<dbReference type="NCBIfam" id="NF033381">
    <property type="entry name" value="MonaBetaBRL_TX"/>
    <property type="match status" value="1"/>
</dbReference>
<evidence type="ECO:0000313" key="3">
    <source>
        <dbReference type="Proteomes" id="UP000285286"/>
    </source>
</evidence>
<dbReference type="EMBL" id="MOAM01000016">
    <property type="protein sequence ID" value="ROL74538.1"/>
    <property type="molecule type" value="Genomic_DNA"/>
</dbReference>
<reference evidence="2 3" key="1">
    <citation type="submission" date="2016-10" db="EMBL/GenBank/DDBJ databases">
        <title>Comparative genome analysis of multiple Pseudomonas spp. focuses on biocontrol and plant growth promoting traits.</title>
        <authorList>
            <person name="Tao X.-Y."/>
            <person name="Taylor C.G."/>
        </authorList>
    </citation>
    <scope>NUCLEOTIDE SEQUENCE [LARGE SCALE GENOMIC DNA]</scope>
    <source>
        <strain evidence="2 3">15D11</strain>
    </source>
</reference>
<protein>
    <recommendedName>
        <fullName evidence="1">Monalysin Pore-forming domain-containing protein</fullName>
    </recommendedName>
</protein>
<comment type="caution">
    <text evidence="2">The sequence shown here is derived from an EMBL/GenBank/DDBJ whole genome shotgun (WGS) entry which is preliminary data.</text>
</comment>
<dbReference type="Pfam" id="PF18063">
    <property type="entry name" value="BB_PF"/>
    <property type="match status" value="1"/>
</dbReference>
<proteinExistence type="predicted"/>
<dbReference type="AlphaFoldDB" id="A0A423DS18"/>
<dbReference type="CDD" id="cd17904">
    <property type="entry name" value="PFM_monalysin-like"/>
    <property type="match status" value="1"/>
</dbReference>
<dbReference type="InterPro" id="IPR040927">
    <property type="entry name" value="PF_Monalysin"/>
</dbReference>
<accession>A0A423DS18</accession>